<organism evidence="1 2">
    <name type="scientific">Peteryoungia aggregata LMG 23059</name>
    <dbReference type="NCBI Taxonomy" id="1368425"/>
    <lineage>
        <taxon>Bacteria</taxon>
        <taxon>Pseudomonadati</taxon>
        <taxon>Pseudomonadota</taxon>
        <taxon>Alphaproteobacteria</taxon>
        <taxon>Hyphomicrobiales</taxon>
        <taxon>Rhizobiaceae</taxon>
        <taxon>Peteryoungia</taxon>
    </lineage>
</organism>
<dbReference type="Gene3D" id="3.30.460.40">
    <property type="match status" value="1"/>
</dbReference>
<name>A0ABU0GDD0_9HYPH</name>
<dbReference type="EMBL" id="JAUSUW010000019">
    <property type="protein sequence ID" value="MDQ0423360.1"/>
    <property type="molecule type" value="Genomic_DNA"/>
</dbReference>
<evidence type="ECO:0000313" key="2">
    <source>
        <dbReference type="Proteomes" id="UP001238496"/>
    </source>
</evidence>
<gene>
    <name evidence="1" type="ORF">J2045_004412</name>
</gene>
<accession>A0ABU0GDD0</accession>
<evidence type="ECO:0000313" key="1">
    <source>
        <dbReference type="EMBL" id="MDQ0423360.1"/>
    </source>
</evidence>
<dbReference type="Proteomes" id="UP001238496">
    <property type="component" value="Unassembled WGS sequence"/>
</dbReference>
<dbReference type="Pfam" id="PF10706">
    <property type="entry name" value="Aminoglyc_resit"/>
    <property type="match status" value="1"/>
</dbReference>
<comment type="caution">
    <text evidence="1">The sequence shown here is derived from an EMBL/GenBank/DDBJ whole genome shotgun (WGS) entry which is preliminary data.</text>
</comment>
<protein>
    <recommendedName>
        <fullName evidence="3">Amino acid transporter</fullName>
    </recommendedName>
</protein>
<dbReference type="RefSeq" id="WP_307377142.1">
    <property type="nucleotide sequence ID" value="NZ_JAUSUW010000019.1"/>
</dbReference>
<sequence>MQPPPDDAWEAWSPDELFARLGVSNTDWYIVGGWALDLWHGEPTRAHEDLEFSVLACQAQRYRGALSDLEFFTAKDGKLDHLPLVEPLPTDVWQQWGADIGAGRWRVDMMVDRGSPDMWVYKRDPSFTLPRTKAIRATAGGIRYLAPHIVLLFKAKHARDKDHGDFRNALPRLESSDKSTLRRWLEVLHPGHVWIEELQPG</sequence>
<keyword evidence="2" id="KW-1185">Reference proteome</keyword>
<dbReference type="InterPro" id="IPR019646">
    <property type="entry name" value="Aminoglyc_AdlTrfase"/>
</dbReference>
<proteinExistence type="predicted"/>
<evidence type="ECO:0008006" key="3">
    <source>
        <dbReference type="Google" id="ProtNLM"/>
    </source>
</evidence>
<reference evidence="1 2" key="1">
    <citation type="submission" date="2023-07" db="EMBL/GenBank/DDBJ databases">
        <title>Genomic Encyclopedia of Type Strains, Phase IV (KMG-IV): sequencing the most valuable type-strain genomes for metagenomic binning, comparative biology and taxonomic classification.</title>
        <authorList>
            <person name="Goeker M."/>
        </authorList>
    </citation>
    <scope>NUCLEOTIDE SEQUENCE [LARGE SCALE GENOMIC DNA]</scope>
    <source>
        <strain evidence="1 2">DSM 1111</strain>
    </source>
</reference>